<dbReference type="Proteomes" id="UP001176961">
    <property type="component" value="Unassembled WGS sequence"/>
</dbReference>
<organism evidence="2 3">
    <name type="scientific">Cylicocyclus nassatus</name>
    <name type="common">Nematode worm</name>
    <dbReference type="NCBI Taxonomy" id="53992"/>
    <lineage>
        <taxon>Eukaryota</taxon>
        <taxon>Metazoa</taxon>
        <taxon>Ecdysozoa</taxon>
        <taxon>Nematoda</taxon>
        <taxon>Chromadorea</taxon>
        <taxon>Rhabditida</taxon>
        <taxon>Rhabditina</taxon>
        <taxon>Rhabditomorpha</taxon>
        <taxon>Strongyloidea</taxon>
        <taxon>Strongylidae</taxon>
        <taxon>Cylicocyclus</taxon>
    </lineage>
</organism>
<dbReference type="EMBL" id="CATQJL010000112">
    <property type="protein sequence ID" value="CAJ0594728.1"/>
    <property type="molecule type" value="Genomic_DNA"/>
</dbReference>
<feature type="compositionally biased region" description="Basic and acidic residues" evidence="1">
    <location>
        <begin position="46"/>
        <end position="59"/>
    </location>
</feature>
<evidence type="ECO:0000313" key="2">
    <source>
        <dbReference type="EMBL" id="CAJ0594728.1"/>
    </source>
</evidence>
<accession>A0AA36GMB8</accession>
<feature type="region of interest" description="Disordered" evidence="1">
    <location>
        <begin position="46"/>
        <end position="65"/>
    </location>
</feature>
<reference evidence="2" key="1">
    <citation type="submission" date="2023-07" db="EMBL/GenBank/DDBJ databases">
        <authorList>
            <consortium name="CYATHOMIX"/>
        </authorList>
    </citation>
    <scope>NUCLEOTIDE SEQUENCE</scope>
    <source>
        <strain evidence="2">N/A</strain>
    </source>
</reference>
<name>A0AA36GMB8_CYLNA</name>
<protein>
    <submittedName>
        <fullName evidence="2">Uncharacterized protein</fullName>
    </submittedName>
</protein>
<dbReference type="AlphaFoldDB" id="A0AA36GMB8"/>
<proteinExistence type="predicted"/>
<gene>
    <name evidence="2" type="ORF">CYNAS_LOCUS6711</name>
</gene>
<keyword evidence="3" id="KW-1185">Reference proteome</keyword>
<evidence type="ECO:0000313" key="3">
    <source>
        <dbReference type="Proteomes" id="UP001176961"/>
    </source>
</evidence>
<comment type="caution">
    <text evidence="2">The sequence shown here is derived from an EMBL/GenBank/DDBJ whole genome shotgun (WGS) entry which is preliminary data.</text>
</comment>
<evidence type="ECO:0000256" key="1">
    <source>
        <dbReference type="SAM" id="MobiDB-lite"/>
    </source>
</evidence>
<sequence length="130" mass="14709">MEVIKTRSRVLTPEELSIIESVLRRELRCVSFEVRPLKPAACNEGEMRQVGKTRSDIDKGWSYNAPSHNRSTGAYTLKKLRRTVQELSTLNNVPELVRRPFRKLTTIKPAGDPIEPKVSSHIAISLDKIG</sequence>